<dbReference type="EMBL" id="WOCE01000021">
    <property type="protein sequence ID" value="KAE9590411.1"/>
    <property type="molecule type" value="Genomic_DNA"/>
</dbReference>
<dbReference type="InterPro" id="IPR002921">
    <property type="entry name" value="Fungal_lipase-type"/>
</dbReference>
<dbReference type="InterPro" id="IPR044603">
    <property type="entry name" value="SAG101-like"/>
</dbReference>
<evidence type="ECO:0000256" key="3">
    <source>
        <dbReference type="ARBA" id="ARBA00022490"/>
    </source>
</evidence>
<dbReference type="PANTHER" id="PTHR46898:SF3">
    <property type="entry name" value="FUNGAL LIPASE-LIKE DOMAIN-CONTAINING PROTEIN"/>
    <property type="match status" value="1"/>
</dbReference>
<dbReference type="GO" id="GO:0006952">
    <property type="term" value="P:defense response"/>
    <property type="evidence" value="ECO:0007669"/>
    <property type="project" value="UniProtKB-KW"/>
</dbReference>
<evidence type="ECO:0000313" key="10">
    <source>
        <dbReference type="Proteomes" id="UP000447434"/>
    </source>
</evidence>
<accession>A0A6A4NND2</accession>
<evidence type="ECO:0000259" key="8">
    <source>
        <dbReference type="Pfam" id="PF18117"/>
    </source>
</evidence>
<sequence>MSQSSLFSSGSQLAPFVISSGLLRLSWNAIISLETVVNSKQGVRLSYKVHSVPFHGKDLKIIVFETQDHDVQVDLISSYDLNKENFVDFEFLCTQRNPLFSVNKTVFSLLHENHQILVQLKDEIISSTQLIVTGSGLAGSVASLFTIYLLDTIGSGKNRPLCITFGAFLIGDKKLQESISRSSTWNSCFLNVVSHKDPLPTLFITNKTTSYMPFGTFLLVSDEGSTSSENSEFILELLVAISSTHVQNQGFQSAEYGNIVESLFRKVICKDLTPQAGNINLSDSLLASISLQLLALGLTPLIQDTNILKKMRIQEVKFIMDKRTLFDPSRKLNVLKKDMAQLEWYKKKTKNQGIGYYDSFRNMYSHFDQDVIGFQKNLTKYWEQMVEEAEMKPQKEGSQFRTRWLYAGTNYRRMVEPLVIAEYYRDKGQDYVNKERSIHFKKLEEWLNEGNQKTRDSLNKTSKHNVESILTLDSCFWAHVEEALIACKEFKNEEAKNKLDKFENYVYNLLKNYAVSPEIFLPKSSYMSWWNKYKAIKGSSYDSTLASFMAKSENYKEYAEGTFDFLSVQ</sequence>
<evidence type="ECO:0000256" key="6">
    <source>
        <dbReference type="ARBA" id="ARBA00023242"/>
    </source>
</evidence>
<protein>
    <submittedName>
        <fullName evidence="9">Putative carboxylesterase</fullName>
    </submittedName>
</protein>
<evidence type="ECO:0000256" key="5">
    <source>
        <dbReference type="ARBA" id="ARBA00022821"/>
    </source>
</evidence>
<keyword evidence="10" id="KW-1185">Reference proteome</keyword>
<proteinExistence type="predicted"/>
<reference evidence="10" key="1">
    <citation type="journal article" date="2020" name="Nat. Commun.">
        <title>Genome sequence of the cluster root forming white lupin.</title>
        <authorList>
            <person name="Hufnagel B."/>
            <person name="Marques A."/>
            <person name="Soriano A."/>
            <person name="Marques L."/>
            <person name="Divol F."/>
            <person name="Doumas P."/>
            <person name="Sallet E."/>
            <person name="Mancinotti D."/>
            <person name="Carrere S."/>
            <person name="Marande W."/>
            <person name="Arribat S."/>
            <person name="Keller J."/>
            <person name="Huneau C."/>
            <person name="Blein T."/>
            <person name="Aime D."/>
            <person name="Laguerre M."/>
            <person name="Taylor J."/>
            <person name="Schubert V."/>
            <person name="Nelson M."/>
            <person name="Geu-Flores F."/>
            <person name="Crespi M."/>
            <person name="Gallardo-Guerrero K."/>
            <person name="Delaux P.-M."/>
            <person name="Salse J."/>
            <person name="Berges H."/>
            <person name="Guyot R."/>
            <person name="Gouzy J."/>
            <person name="Peret B."/>
        </authorList>
    </citation>
    <scope>NUCLEOTIDE SEQUENCE [LARGE SCALE GENOMIC DNA]</scope>
    <source>
        <strain evidence="10">cv. Amiga</strain>
    </source>
</reference>
<evidence type="ECO:0000256" key="4">
    <source>
        <dbReference type="ARBA" id="ARBA00022801"/>
    </source>
</evidence>
<feature type="domain" description="Fungal lipase-type" evidence="7">
    <location>
        <begin position="106"/>
        <end position="204"/>
    </location>
</feature>
<dbReference type="GO" id="GO:0005737">
    <property type="term" value="C:cytoplasm"/>
    <property type="evidence" value="ECO:0007669"/>
    <property type="project" value="UniProtKB-SubCell"/>
</dbReference>
<keyword evidence="3" id="KW-0963">Cytoplasm</keyword>
<dbReference type="PANTHER" id="PTHR46898">
    <property type="entry name" value="SENESCENCE-ASSOCIATED CARBOXYLESTERASE 101"/>
    <property type="match status" value="1"/>
</dbReference>
<gene>
    <name evidence="9" type="ORF">Lalb_Chr21g0319301</name>
</gene>
<dbReference type="GO" id="GO:0005634">
    <property type="term" value="C:nucleus"/>
    <property type="evidence" value="ECO:0007669"/>
    <property type="project" value="UniProtKB-SubCell"/>
</dbReference>
<evidence type="ECO:0000256" key="2">
    <source>
        <dbReference type="ARBA" id="ARBA00004496"/>
    </source>
</evidence>
<dbReference type="SUPFAM" id="SSF53474">
    <property type="entry name" value="alpha/beta-Hydrolases"/>
    <property type="match status" value="1"/>
</dbReference>
<keyword evidence="6" id="KW-0539">Nucleus</keyword>
<keyword evidence="5" id="KW-0611">Plant defense</keyword>
<dbReference type="Pfam" id="PF18117">
    <property type="entry name" value="EDS1_EP"/>
    <property type="match status" value="1"/>
</dbReference>
<evidence type="ECO:0000313" key="9">
    <source>
        <dbReference type="EMBL" id="KAE9590411.1"/>
    </source>
</evidence>
<dbReference type="GO" id="GO:0052689">
    <property type="term" value="F:carboxylic ester hydrolase activity"/>
    <property type="evidence" value="ECO:0007669"/>
    <property type="project" value="InterPro"/>
</dbReference>
<dbReference type="Pfam" id="PF01764">
    <property type="entry name" value="Lipase_3"/>
    <property type="match status" value="1"/>
</dbReference>
<keyword evidence="4" id="KW-0378">Hydrolase</keyword>
<dbReference type="Gene3D" id="3.40.50.1820">
    <property type="entry name" value="alpha/beta hydrolase"/>
    <property type="match status" value="1"/>
</dbReference>
<evidence type="ECO:0000259" key="7">
    <source>
        <dbReference type="Pfam" id="PF01764"/>
    </source>
</evidence>
<organism evidence="9 10">
    <name type="scientific">Lupinus albus</name>
    <name type="common">White lupine</name>
    <name type="synonym">Lupinus termis</name>
    <dbReference type="NCBI Taxonomy" id="3870"/>
    <lineage>
        <taxon>Eukaryota</taxon>
        <taxon>Viridiplantae</taxon>
        <taxon>Streptophyta</taxon>
        <taxon>Embryophyta</taxon>
        <taxon>Tracheophyta</taxon>
        <taxon>Spermatophyta</taxon>
        <taxon>Magnoliopsida</taxon>
        <taxon>eudicotyledons</taxon>
        <taxon>Gunneridae</taxon>
        <taxon>Pentapetalae</taxon>
        <taxon>rosids</taxon>
        <taxon>fabids</taxon>
        <taxon>Fabales</taxon>
        <taxon>Fabaceae</taxon>
        <taxon>Papilionoideae</taxon>
        <taxon>50 kb inversion clade</taxon>
        <taxon>genistoids sensu lato</taxon>
        <taxon>core genistoids</taxon>
        <taxon>Genisteae</taxon>
        <taxon>Lupinus</taxon>
    </lineage>
</organism>
<dbReference type="InterPro" id="IPR029058">
    <property type="entry name" value="AB_hydrolase_fold"/>
</dbReference>
<comment type="subcellular location">
    <subcellularLocation>
        <location evidence="2">Cytoplasm</location>
    </subcellularLocation>
    <subcellularLocation>
        <location evidence="1">Nucleus</location>
    </subcellularLocation>
</comment>
<name>A0A6A4NND2_LUPAL</name>
<comment type="caution">
    <text evidence="9">The sequence shown here is derived from an EMBL/GenBank/DDBJ whole genome shotgun (WGS) entry which is preliminary data.</text>
</comment>
<dbReference type="GO" id="GO:0006629">
    <property type="term" value="P:lipid metabolic process"/>
    <property type="evidence" value="ECO:0007669"/>
    <property type="project" value="InterPro"/>
</dbReference>
<dbReference type="InterPro" id="IPR041266">
    <property type="entry name" value="EDS1_EP"/>
</dbReference>
<evidence type="ECO:0000256" key="1">
    <source>
        <dbReference type="ARBA" id="ARBA00004123"/>
    </source>
</evidence>
<dbReference type="AlphaFoldDB" id="A0A6A4NND2"/>
<dbReference type="Proteomes" id="UP000447434">
    <property type="component" value="Chromosome 21"/>
</dbReference>
<dbReference type="OrthoDB" id="438440at2759"/>
<feature type="domain" description="EDS1 EP" evidence="8">
    <location>
        <begin position="340"/>
        <end position="548"/>
    </location>
</feature>